<keyword evidence="6" id="KW-1185">Reference proteome</keyword>
<feature type="chain" id="PRO_5010567853" evidence="4">
    <location>
        <begin position="25"/>
        <end position="98"/>
    </location>
</feature>
<gene>
    <name evidence="7" type="primary">LOC102386606</name>
</gene>
<feature type="region of interest" description="Disordered" evidence="3">
    <location>
        <begin position="76"/>
        <end position="98"/>
    </location>
</feature>
<dbReference type="FunFam" id="4.10.75.10:FF:000001">
    <property type="entry name" value="Anosmin 1"/>
    <property type="match status" value="1"/>
</dbReference>
<dbReference type="GO" id="GO:0019731">
    <property type="term" value="P:antibacterial humoral response"/>
    <property type="evidence" value="ECO:0007669"/>
    <property type="project" value="TreeGrafter"/>
</dbReference>
<dbReference type="GO" id="GO:0045087">
    <property type="term" value="P:innate immune response"/>
    <property type="evidence" value="ECO:0007669"/>
    <property type="project" value="TreeGrafter"/>
</dbReference>
<dbReference type="SUPFAM" id="SSF57256">
    <property type="entry name" value="Elafin-like"/>
    <property type="match status" value="1"/>
</dbReference>
<dbReference type="RefSeq" id="XP_006030540.1">
    <property type="nucleotide sequence ID" value="XM_006030478.2"/>
</dbReference>
<dbReference type="AlphaFoldDB" id="A0A1U7S3I7"/>
<dbReference type="SMART" id="SM00217">
    <property type="entry name" value="WAP"/>
    <property type="match status" value="1"/>
</dbReference>
<dbReference type="KEGG" id="asn:102386606"/>
<evidence type="ECO:0000259" key="5">
    <source>
        <dbReference type="PROSITE" id="PS51390"/>
    </source>
</evidence>
<dbReference type="GO" id="GO:0004867">
    <property type="term" value="F:serine-type endopeptidase inhibitor activity"/>
    <property type="evidence" value="ECO:0007669"/>
    <property type="project" value="TreeGrafter"/>
</dbReference>
<proteinExistence type="predicted"/>
<dbReference type="InParanoid" id="A0A1U7S3I7"/>
<accession>A0A1U7S3I7</accession>
<dbReference type="InterPro" id="IPR036645">
    <property type="entry name" value="Elafin-like_sf"/>
</dbReference>
<dbReference type="PROSITE" id="PS51390">
    <property type="entry name" value="WAP"/>
    <property type="match status" value="1"/>
</dbReference>
<feature type="domain" description="WAP" evidence="5">
    <location>
        <begin position="27"/>
        <end position="74"/>
    </location>
</feature>
<dbReference type="InterPro" id="IPR008197">
    <property type="entry name" value="WAP_dom"/>
</dbReference>
<feature type="signal peptide" evidence="4">
    <location>
        <begin position="1"/>
        <end position="24"/>
    </location>
</feature>
<keyword evidence="2" id="KW-1015">Disulfide bond</keyword>
<protein>
    <submittedName>
        <fullName evidence="7">Scuwaprin-a-like</fullName>
    </submittedName>
</protein>
<dbReference type="Pfam" id="PF00095">
    <property type="entry name" value="WAP"/>
    <property type="match status" value="1"/>
</dbReference>
<dbReference type="OrthoDB" id="4473401at2759"/>
<dbReference type="InterPro" id="IPR050514">
    <property type="entry name" value="WAP_four-disulfide_core"/>
</dbReference>
<dbReference type="PANTHER" id="PTHR19441">
    <property type="entry name" value="WHEY ACDIC PROTEIN WAP"/>
    <property type="match status" value="1"/>
</dbReference>
<dbReference type="PRINTS" id="PR00003">
    <property type="entry name" value="4DISULPHCORE"/>
</dbReference>
<dbReference type="GO" id="GO:0005615">
    <property type="term" value="C:extracellular space"/>
    <property type="evidence" value="ECO:0007669"/>
    <property type="project" value="TreeGrafter"/>
</dbReference>
<reference evidence="7" key="1">
    <citation type="submission" date="2025-08" db="UniProtKB">
        <authorList>
            <consortium name="RefSeq"/>
        </authorList>
    </citation>
    <scope>IDENTIFICATION</scope>
</reference>
<evidence type="ECO:0000313" key="7">
    <source>
        <dbReference type="RefSeq" id="XP_006030540.1"/>
    </source>
</evidence>
<dbReference type="Proteomes" id="UP000189705">
    <property type="component" value="Unplaced"/>
</dbReference>
<dbReference type="PANTHER" id="PTHR19441:SF30">
    <property type="entry name" value="ELAFIN"/>
    <property type="match status" value="1"/>
</dbReference>
<keyword evidence="1 4" id="KW-0732">Signal</keyword>
<evidence type="ECO:0000256" key="2">
    <source>
        <dbReference type="ARBA" id="ARBA00023157"/>
    </source>
</evidence>
<dbReference type="Gene3D" id="4.10.75.10">
    <property type="entry name" value="Elafin-like"/>
    <property type="match status" value="1"/>
</dbReference>
<evidence type="ECO:0000256" key="4">
    <source>
        <dbReference type="SAM" id="SignalP"/>
    </source>
</evidence>
<sequence>MKSGGLLLLAGLLVLCAQLQPASGMARWGKPGRCPPLSPFVPGKCLHGCNTDYDCRGARKCCSNGCGNECMLPLKGSGLHLSPSLEPARDSTATSRLS</sequence>
<organism evidence="6 7">
    <name type="scientific">Alligator sinensis</name>
    <name type="common">Chinese alligator</name>
    <dbReference type="NCBI Taxonomy" id="38654"/>
    <lineage>
        <taxon>Eukaryota</taxon>
        <taxon>Metazoa</taxon>
        <taxon>Chordata</taxon>
        <taxon>Craniata</taxon>
        <taxon>Vertebrata</taxon>
        <taxon>Euteleostomi</taxon>
        <taxon>Archelosauria</taxon>
        <taxon>Archosauria</taxon>
        <taxon>Crocodylia</taxon>
        <taxon>Alligatoridae</taxon>
        <taxon>Alligatorinae</taxon>
        <taxon>Alligator</taxon>
    </lineage>
</organism>
<evidence type="ECO:0000256" key="3">
    <source>
        <dbReference type="SAM" id="MobiDB-lite"/>
    </source>
</evidence>
<evidence type="ECO:0000313" key="6">
    <source>
        <dbReference type="Proteomes" id="UP000189705"/>
    </source>
</evidence>
<name>A0A1U7S3I7_ALLSI</name>
<dbReference type="GeneID" id="102386606"/>
<dbReference type="CDD" id="cd00199">
    <property type="entry name" value="WAP"/>
    <property type="match status" value="1"/>
</dbReference>
<evidence type="ECO:0000256" key="1">
    <source>
        <dbReference type="ARBA" id="ARBA00022729"/>
    </source>
</evidence>